<dbReference type="PROSITE" id="PS51257">
    <property type="entry name" value="PROKAR_LIPOPROTEIN"/>
    <property type="match status" value="1"/>
</dbReference>
<dbReference type="Pfam" id="PF01436">
    <property type="entry name" value="NHL"/>
    <property type="match status" value="1"/>
</dbReference>
<dbReference type="InterPro" id="IPR050952">
    <property type="entry name" value="TRIM-NHL_E3_ligases"/>
</dbReference>
<keyword evidence="4" id="KW-1185">Reference proteome</keyword>
<comment type="caution">
    <text evidence="3">The sequence shown here is derived from an EMBL/GenBank/DDBJ whole genome shotgun (WGS) entry which is preliminary data.</text>
</comment>
<evidence type="ECO:0000256" key="1">
    <source>
        <dbReference type="ARBA" id="ARBA00022737"/>
    </source>
</evidence>
<dbReference type="PANTHER" id="PTHR24104">
    <property type="entry name" value="E3 UBIQUITIN-PROTEIN LIGASE NHLRC1-RELATED"/>
    <property type="match status" value="1"/>
</dbReference>
<organism evidence="3 4">
    <name type="scientific">Jejudonia soesokkakensis</name>
    <dbReference type="NCBI Taxonomy" id="1323432"/>
    <lineage>
        <taxon>Bacteria</taxon>
        <taxon>Pseudomonadati</taxon>
        <taxon>Bacteroidota</taxon>
        <taxon>Flavobacteriia</taxon>
        <taxon>Flavobacteriales</taxon>
        <taxon>Flavobacteriaceae</taxon>
        <taxon>Jejudonia</taxon>
    </lineage>
</organism>
<dbReference type="CDD" id="cd05819">
    <property type="entry name" value="NHL"/>
    <property type="match status" value="1"/>
</dbReference>
<dbReference type="Gene3D" id="2.120.10.30">
    <property type="entry name" value="TolB, C-terminal domain"/>
    <property type="match status" value="1"/>
</dbReference>
<dbReference type="SUPFAM" id="SSF63825">
    <property type="entry name" value="YWTD domain"/>
    <property type="match status" value="1"/>
</dbReference>
<dbReference type="PANTHER" id="PTHR24104:SF25">
    <property type="entry name" value="PROTEIN LIN-41"/>
    <property type="match status" value="1"/>
</dbReference>
<dbReference type="EMBL" id="JBHTBN010000001">
    <property type="protein sequence ID" value="MFC7356658.1"/>
    <property type="molecule type" value="Genomic_DNA"/>
</dbReference>
<accession>A0ABW2MPK4</accession>
<dbReference type="PROSITE" id="PS51125">
    <property type="entry name" value="NHL"/>
    <property type="match status" value="1"/>
</dbReference>
<gene>
    <name evidence="3" type="ORF">ACFQO1_03085</name>
</gene>
<dbReference type="RefSeq" id="WP_380216506.1">
    <property type="nucleotide sequence ID" value="NZ_JBHTBN010000001.1"/>
</dbReference>
<dbReference type="InterPro" id="IPR011042">
    <property type="entry name" value="6-blade_b-propeller_TolB-like"/>
</dbReference>
<feature type="repeat" description="NHL" evidence="2">
    <location>
        <begin position="147"/>
        <end position="187"/>
    </location>
</feature>
<dbReference type="Proteomes" id="UP001596415">
    <property type="component" value="Unassembled WGS sequence"/>
</dbReference>
<evidence type="ECO:0000256" key="2">
    <source>
        <dbReference type="PROSITE-ProRule" id="PRU00504"/>
    </source>
</evidence>
<reference evidence="4" key="1">
    <citation type="journal article" date="2019" name="Int. J. Syst. Evol. Microbiol.">
        <title>The Global Catalogue of Microorganisms (GCM) 10K type strain sequencing project: providing services to taxonomists for standard genome sequencing and annotation.</title>
        <authorList>
            <consortium name="The Broad Institute Genomics Platform"/>
            <consortium name="The Broad Institute Genome Sequencing Center for Infectious Disease"/>
            <person name="Wu L."/>
            <person name="Ma J."/>
        </authorList>
    </citation>
    <scope>NUCLEOTIDE SEQUENCE [LARGE SCALE GENOMIC DNA]</scope>
    <source>
        <strain evidence="4">CGMCC 1.16306</strain>
    </source>
</reference>
<proteinExistence type="predicted"/>
<protein>
    <submittedName>
        <fullName evidence="3">NHL repeat-containing protein</fullName>
    </submittedName>
</protein>
<keyword evidence="1" id="KW-0677">Repeat</keyword>
<evidence type="ECO:0000313" key="4">
    <source>
        <dbReference type="Proteomes" id="UP001596415"/>
    </source>
</evidence>
<name>A0ABW2MPK4_9FLAO</name>
<dbReference type="InterPro" id="IPR001258">
    <property type="entry name" value="NHL_repeat"/>
</dbReference>
<evidence type="ECO:0000313" key="3">
    <source>
        <dbReference type="EMBL" id="MFC7356658.1"/>
    </source>
</evidence>
<sequence>MKYTILFIATTLMLFSCKEEPKSWQHSKTILVEGVNPIGIAHTPNGIWLSDGDHNRVVRIDENGNVEESIDSLDRPMHISSDGYEISIPQYGNDVILRWKENIVKEMAIEDSLDAPAGIWRTGEETAIADFYNNRILYSKDNLEWISFGKEGKAEGDFYYPTDVQITKDAIWVADAYNNRVQVFDKSGNFQKVIGVDQKMNAATGIFVSETALFVTDFENDRVLVFDHEGTLLQEIKEHIAKPTDLILIDSKLYVANYRTSELNVFEWKTGAAMNEEAHSHEDHEH</sequence>